<dbReference type="AlphaFoldDB" id="A0A919LVX2"/>
<proteinExistence type="predicted"/>
<sequence>MYARLFLILLALFSLDAKAQTIQESVAFAIIGEPKYAAGFSHFDYVNPRAPKGGTLTLAAIGTFDNFNRYALRGNPAVRTEALYDTLFTTSDDEPGSYYPLIAERARYAEDYSGWRSRSTRAPASMTARRSPPAMWRLPSTSL</sequence>
<evidence type="ECO:0000256" key="2">
    <source>
        <dbReference type="SAM" id="SignalP"/>
    </source>
</evidence>
<comment type="caution">
    <text evidence="3">The sequence shown here is derived from an EMBL/GenBank/DDBJ whole genome shotgun (WGS) entry which is preliminary data.</text>
</comment>
<dbReference type="Proteomes" id="UP000655094">
    <property type="component" value="Unassembled WGS sequence"/>
</dbReference>
<evidence type="ECO:0000313" key="3">
    <source>
        <dbReference type="EMBL" id="GHK57283.1"/>
    </source>
</evidence>
<accession>A0A919LVX2</accession>
<feature type="region of interest" description="Disordered" evidence="1">
    <location>
        <begin position="120"/>
        <end position="143"/>
    </location>
</feature>
<feature type="signal peptide" evidence="2">
    <location>
        <begin position="1"/>
        <end position="19"/>
    </location>
</feature>
<gene>
    <name evidence="3" type="ORF">KPZU09_70190</name>
</gene>
<name>A0A919LVX2_KLEPN</name>
<evidence type="ECO:0000313" key="4">
    <source>
        <dbReference type="Proteomes" id="UP000655094"/>
    </source>
</evidence>
<reference evidence="3" key="1">
    <citation type="submission" date="2020-10" db="EMBL/GenBank/DDBJ databases">
        <title>Genome Sequence of ESBL Producing Zambian Clinical Strains.</title>
        <authorList>
            <person name="Shawa M."/>
            <person name="Furuta Y."/>
            <person name="Simbotwe M."/>
            <person name="Mulenga E."/>
            <person name="Mubanga M."/>
            <person name="Mulenga G."/>
            <person name="Kaile C."/>
            <person name="Zorigt T."/>
            <person name="Hang'ombe B."/>
            <person name="Higashi H."/>
        </authorList>
    </citation>
    <scope>NUCLEOTIDE SEQUENCE</scope>
    <source>
        <strain evidence="3">Zam_UTH_09</strain>
    </source>
</reference>
<dbReference type="SUPFAM" id="SSF53850">
    <property type="entry name" value="Periplasmic binding protein-like II"/>
    <property type="match status" value="1"/>
</dbReference>
<dbReference type="EMBL" id="BNFF01000002">
    <property type="protein sequence ID" value="GHK57283.1"/>
    <property type="molecule type" value="Genomic_DNA"/>
</dbReference>
<feature type="chain" id="PRO_5037965845" description="ABC transporter substrate-binding protein" evidence="2">
    <location>
        <begin position="20"/>
        <end position="143"/>
    </location>
</feature>
<evidence type="ECO:0008006" key="5">
    <source>
        <dbReference type="Google" id="ProtNLM"/>
    </source>
</evidence>
<protein>
    <recommendedName>
        <fullName evidence="5">ABC transporter substrate-binding protein</fullName>
    </recommendedName>
</protein>
<keyword evidence="2" id="KW-0732">Signal</keyword>
<evidence type="ECO:0000256" key="1">
    <source>
        <dbReference type="SAM" id="MobiDB-lite"/>
    </source>
</evidence>
<organism evidence="3 4">
    <name type="scientific">Klebsiella pneumoniae</name>
    <dbReference type="NCBI Taxonomy" id="573"/>
    <lineage>
        <taxon>Bacteria</taxon>
        <taxon>Pseudomonadati</taxon>
        <taxon>Pseudomonadota</taxon>
        <taxon>Gammaproteobacteria</taxon>
        <taxon>Enterobacterales</taxon>
        <taxon>Enterobacteriaceae</taxon>
        <taxon>Klebsiella/Raoultella group</taxon>
        <taxon>Klebsiella</taxon>
        <taxon>Klebsiella pneumoniae complex</taxon>
    </lineage>
</organism>
<dbReference type="Gene3D" id="3.40.190.10">
    <property type="entry name" value="Periplasmic binding protein-like II"/>
    <property type="match status" value="1"/>
</dbReference>